<feature type="domain" description="HTH rpiR-type" evidence="1">
    <location>
        <begin position="5"/>
        <end position="81"/>
    </location>
</feature>
<dbReference type="InterPro" id="IPR047640">
    <property type="entry name" value="RpiR-like"/>
</dbReference>
<dbReference type="PATRIC" id="fig|265311.5.peg.10"/>
<organism evidence="2 3">
    <name type="scientific">Mesoplasma florum (strain ATCC 33453 / NBRC 100688 / NCTC 11704 / L1)</name>
    <name type="common">Acholeplasma florum</name>
    <dbReference type="NCBI Taxonomy" id="265311"/>
    <lineage>
        <taxon>Bacteria</taxon>
        <taxon>Bacillati</taxon>
        <taxon>Mycoplasmatota</taxon>
        <taxon>Mollicutes</taxon>
        <taxon>Entomoplasmatales</taxon>
        <taxon>Entomoplasmataceae</taxon>
        <taxon>Mesoplasma</taxon>
    </lineage>
</organism>
<sequence length="244" mass="28196">MKEKMAFRFLEEIAEQDFNLTNKLIAETLLENAMKGHFLAQKDVCDKCFVSASTITKFSKTLGYEGFRELIFSLKNEYDVIAQKKKTIDKINIFESIESWIINSKNFIENLGKNIINSKRINIYYSYCLKSSAESLYETILGINKDVFLINHNQISIINHQLRTGDINIFLVSGKDNQTLLKYYQYILANQKSSNFVIASKLSNWVEKNNDFAITFDIGDDFSLSLYRNIALQCLTLELLKLIV</sequence>
<dbReference type="SUPFAM" id="SSF46689">
    <property type="entry name" value="Homeodomain-like"/>
    <property type="match status" value="1"/>
</dbReference>
<dbReference type="InterPro" id="IPR009057">
    <property type="entry name" value="Homeodomain-like_sf"/>
</dbReference>
<dbReference type="GO" id="GO:0003677">
    <property type="term" value="F:DNA binding"/>
    <property type="evidence" value="ECO:0007669"/>
    <property type="project" value="InterPro"/>
</dbReference>
<dbReference type="RefSeq" id="WP_011182907.1">
    <property type="nucleotide sequence ID" value="NC_006055.1"/>
</dbReference>
<dbReference type="Proteomes" id="UP000006647">
    <property type="component" value="Chromosome"/>
</dbReference>
<dbReference type="GO" id="GO:0097367">
    <property type="term" value="F:carbohydrate derivative binding"/>
    <property type="evidence" value="ECO:0007669"/>
    <property type="project" value="InterPro"/>
</dbReference>
<dbReference type="PaxDb" id="265311-Mfl010"/>
<gene>
    <name evidence="2" type="ordered locus">Mfl010</name>
</gene>
<dbReference type="AlphaFoldDB" id="Q6F2A7"/>
<name>Q6F2A7_MESFL</name>
<dbReference type="PANTHER" id="PTHR30514">
    <property type="entry name" value="GLUCOKINASE"/>
    <property type="match status" value="1"/>
</dbReference>
<dbReference type="InterPro" id="IPR000281">
    <property type="entry name" value="HTH_RpiR"/>
</dbReference>
<dbReference type="PANTHER" id="PTHR30514:SF1">
    <property type="entry name" value="HTH-TYPE TRANSCRIPTIONAL REGULATOR HEXR-RELATED"/>
    <property type="match status" value="1"/>
</dbReference>
<dbReference type="KEGG" id="mfl:Mfl010"/>
<evidence type="ECO:0000313" key="3">
    <source>
        <dbReference type="Proteomes" id="UP000006647"/>
    </source>
</evidence>
<dbReference type="OrthoDB" id="388934at2"/>
<keyword evidence="3" id="KW-1185">Reference proteome</keyword>
<protein>
    <submittedName>
        <fullName evidence="2">Transcriptional regulator</fullName>
    </submittedName>
</protein>
<dbReference type="Gene3D" id="1.10.10.10">
    <property type="entry name" value="Winged helix-like DNA-binding domain superfamily/Winged helix DNA-binding domain"/>
    <property type="match status" value="1"/>
</dbReference>
<dbReference type="GO" id="GO:0003700">
    <property type="term" value="F:DNA-binding transcription factor activity"/>
    <property type="evidence" value="ECO:0007669"/>
    <property type="project" value="InterPro"/>
</dbReference>
<dbReference type="PROSITE" id="PS51071">
    <property type="entry name" value="HTH_RPIR"/>
    <property type="match status" value="1"/>
</dbReference>
<proteinExistence type="predicted"/>
<dbReference type="Pfam" id="PF01418">
    <property type="entry name" value="HTH_6"/>
    <property type="match status" value="1"/>
</dbReference>
<dbReference type="InterPro" id="IPR036388">
    <property type="entry name" value="WH-like_DNA-bd_sf"/>
</dbReference>
<dbReference type="HOGENOM" id="CLU_096776_0_0_14"/>
<evidence type="ECO:0000259" key="1">
    <source>
        <dbReference type="PROSITE" id="PS51071"/>
    </source>
</evidence>
<accession>Q6F2A7</accession>
<reference evidence="2 3" key="1">
    <citation type="submission" date="2004-06" db="EMBL/GenBank/DDBJ databases">
        <authorList>
            <person name="Birren B.W."/>
            <person name="Stange-Thomann N."/>
            <person name="Hafez N."/>
            <person name="DeCaprio D."/>
            <person name="Fisher S."/>
            <person name="Butler J."/>
            <person name="Elkins T."/>
            <person name="Kodira C.D."/>
            <person name="Major J."/>
            <person name="Wang S."/>
            <person name="Nicol R."/>
            <person name="Nusbaum C."/>
        </authorList>
    </citation>
    <scope>NUCLEOTIDE SEQUENCE [LARGE SCALE GENOMIC DNA]</scope>
    <source>
        <strain evidence="3">ATCC 33453 / NBRC 100688 / NCTC 11704 / L1</strain>
    </source>
</reference>
<dbReference type="GeneID" id="2898143"/>
<evidence type="ECO:0000313" key="2">
    <source>
        <dbReference type="EMBL" id="AAT75366.1"/>
    </source>
</evidence>
<dbReference type="EMBL" id="AE017263">
    <property type="protein sequence ID" value="AAT75366.1"/>
    <property type="molecule type" value="Genomic_DNA"/>
</dbReference>
<dbReference type="STRING" id="265311.Mfl010"/>
<dbReference type="eggNOG" id="COG1737">
    <property type="taxonomic scope" value="Bacteria"/>
</dbReference>
<dbReference type="EnsemblBacteria" id="AAT75366">
    <property type="protein sequence ID" value="AAT75366"/>
    <property type="gene ID" value="Mfl010"/>
</dbReference>